<dbReference type="EMBL" id="JACHIG010000003">
    <property type="protein sequence ID" value="MBB5032472.1"/>
    <property type="molecule type" value="Genomic_DNA"/>
</dbReference>
<feature type="transmembrane region" description="Helical" evidence="1">
    <location>
        <begin position="125"/>
        <end position="145"/>
    </location>
</feature>
<evidence type="ECO:0000313" key="3">
    <source>
        <dbReference type="Proteomes" id="UP000590740"/>
    </source>
</evidence>
<dbReference type="RefSeq" id="WP_184339398.1">
    <property type="nucleotide sequence ID" value="NZ_JACHIG010000003.1"/>
</dbReference>
<proteinExistence type="predicted"/>
<organism evidence="2 3">
    <name type="scientific">Prosthecobacter vanneervenii</name>
    <dbReference type="NCBI Taxonomy" id="48466"/>
    <lineage>
        <taxon>Bacteria</taxon>
        <taxon>Pseudomonadati</taxon>
        <taxon>Verrucomicrobiota</taxon>
        <taxon>Verrucomicrobiia</taxon>
        <taxon>Verrucomicrobiales</taxon>
        <taxon>Verrucomicrobiaceae</taxon>
        <taxon>Prosthecobacter</taxon>
    </lineage>
</organism>
<keyword evidence="1" id="KW-1133">Transmembrane helix</keyword>
<evidence type="ECO:0008006" key="4">
    <source>
        <dbReference type="Google" id="ProtNLM"/>
    </source>
</evidence>
<keyword evidence="1" id="KW-0812">Transmembrane</keyword>
<feature type="transmembrane region" description="Helical" evidence="1">
    <location>
        <begin position="7"/>
        <end position="26"/>
    </location>
</feature>
<name>A0A7W7YAM3_9BACT</name>
<sequence length="147" mass="15910">MEGSSKIKVFAAIGVIAGPFLAYNGYQEQERLARLEKEGVTVGGFIEGGEWRKSRRSSSYKLDVSFTPKNGTPTRQTFDVKSQFFSAHASDTAVTDPVVKVRYLPSSVQESAVIEGGSTDTTFNYSFGIGAFVVGLLTLGIMSFFKG</sequence>
<keyword evidence="3" id="KW-1185">Reference proteome</keyword>
<comment type="caution">
    <text evidence="2">The sequence shown here is derived from an EMBL/GenBank/DDBJ whole genome shotgun (WGS) entry which is preliminary data.</text>
</comment>
<dbReference type="AlphaFoldDB" id="A0A7W7YAM3"/>
<dbReference type="Proteomes" id="UP000590740">
    <property type="component" value="Unassembled WGS sequence"/>
</dbReference>
<gene>
    <name evidence="2" type="ORF">HNQ65_002049</name>
</gene>
<evidence type="ECO:0000256" key="1">
    <source>
        <dbReference type="SAM" id="Phobius"/>
    </source>
</evidence>
<protein>
    <recommendedName>
        <fullName evidence="4">DUF3592 domain-containing protein</fullName>
    </recommendedName>
</protein>
<accession>A0A7W7YAM3</accession>
<reference evidence="2 3" key="1">
    <citation type="submission" date="2020-08" db="EMBL/GenBank/DDBJ databases">
        <title>Genomic Encyclopedia of Type Strains, Phase IV (KMG-IV): sequencing the most valuable type-strain genomes for metagenomic binning, comparative biology and taxonomic classification.</title>
        <authorList>
            <person name="Goeker M."/>
        </authorList>
    </citation>
    <scope>NUCLEOTIDE SEQUENCE [LARGE SCALE GENOMIC DNA]</scope>
    <source>
        <strain evidence="2 3">DSM 12252</strain>
    </source>
</reference>
<evidence type="ECO:0000313" key="2">
    <source>
        <dbReference type="EMBL" id="MBB5032472.1"/>
    </source>
</evidence>
<keyword evidence="1" id="KW-0472">Membrane</keyword>